<dbReference type="Proteomes" id="UP001066276">
    <property type="component" value="Chromosome 4_2"/>
</dbReference>
<sequence>MTVAETTNKDSHFNTPTATAVQTARRSPPTDRRETMYRPHYYDRPIRHLFLGGFTADKNTAETGIPKGKRSPLHTHEERGHHGTGTPNSTCDSLPAPLPGAQMPAAKTTVITAPTAQGRGEVKNNFCCFTGMGGERAVLWLRATMAVLVAGAIHIPLTTGTTGPVDVVAEV</sequence>
<gene>
    <name evidence="2" type="ORF">NDU88_000482</name>
</gene>
<protein>
    <submittedName>
        <fullName evidence="2">Uncharacterized protein</fullName>
    </submittedName>
</protein>
<feature type="region of interest" description="Disordered" evidence="1">
    <location>
        <begin position="60"/>
        <end position="102"/>
    </location>
</feature>
<feature type="compositionally biased region" description="Basic and acidic residues" evidence="1">
    <location>
        <begin position="28"/>
        <end position="39"/>
    </location>
</feature>
<evidence type="ECO:0000313" key="2">
    <source>
        <dbReference type="EMBL" id="KAJ1159979.1"/>
    </source>
</evidence>
<proteinExistence type="predicted"/>
<organism evidence="2 3">
    <name type="scientific">Pleurodeles waltl</name>
    <name type="common">Iberian ribbed newt</name>
    <dbReference type="NCBI Taxonomy" id="8319"/>
    <lineage>
        <taxon>Eukaryota</taxon>
        <taxon>Metazoa</taxon>
        <taxon>Chordata</taxon>
        <taxon>Craniata</taxon>
        <taxon>Vertebrata</taxon>
        <taxon>Euteleostomi</taxon>
        <taxon>Amphibia</taxon>
        <taxon>Batrachia</taxon>
        <taxon>Caudata</taxon>
        <taxon>Salamandroidea</taxon>
        <taxon>Salamandridae</taxon>
        <taxon>Pleurodelinae</taxon>
        <taxon>Pleurodeles</taxon>
    </lineage>
</organism>
<feature type="compositionally biased region" description="Polar residues" evidence="1">
    <location>
        <begin position="13"/>
        <end position="25"/>
    </location>
</feature>
<evidence type="ECO:0000313" key="3">
    <source>
        <dbReference type="Proteomes" id="UP001066276"/>
    </source>
</evidence>
<evidence type="ECO:0000256" key="1">
    <source>
        <dbReference type="SAM" id="MobiDB-lite"/>
    </source>
</evidence>
<keyword evidence="3" id="KW-1185">Reference proteome</keyword>
<accession>A0AAV7S8Q4</accession>
<comment type="caution">
    <text evidence="2">The sequence shown here is derived from an EMBL/GenBank/DDBJ whole genome shotgun (WGS) entry which is preliminary data.</text>
</comment>
<dbReference type="EMBL" id="JANPWB010000008">
    <property type="protein sequence ID" value="KAJ1159979.1"/>
    <property type="molecule type" value="Genomic_DNA"/>
</dbReference>
<name>A0AAV7S8Q4_PLEWA</name>
<reference evidence="2" key="1">
    <citation type="journal article" date="2022" name="bioRxiv">
        <title>Sequencing and chromosome-scale assembly of the giantPleurodeles waltlgenome.</title>
        <authorList>
            <person name="Brown T."/>
            <person name="Elewa A."/>
            <person name="Iarovenko S."/>
            <person name="Subramanian E."/>
            <person name="Araus A.J."/>
            <person name="Petzold A."/>
            <person name="Susuki M."/>
            <person name="Suzuki K.-i.T."/>
            <person name="Hayashi T."/>
            <person name="Toyoda A."/>
            <person name="Oliveira C."/>
            <person name="Osipova E."/>
            <person name="Leigh N.D."/>
            <person name="Simon A."/>
            <person name="Yun M.H."/>
        </authorList>
    </citation>
    <scope>NUCLEOTIDE SEQUENCE</scope>
    <source>
        <strain evidence="2">20211129_DDA</strain>
        <tissue evidence="2">Liver</tissue>
    </source>
</reference>
<feature type="region of interest" description="Disordered" evidence="1">
    <location>
        <begin position="1"/>
        <end position="39"/>
    </location>
</feature>
<dbReference type="AlphaFoldDB" id="A0AAV7S8Q4"/>